<dbReference type="GO" id="GO:0019353">
    <property type="term" value="P:protoporphyrinogen IX biosynthetic process from glutamate"/>
    <property type="evidence" value="ECO:0007669"/>
    <property type="project" value="TreeGrafter"/>
</dbReference>
<dbReference type="EMBL" id="JACBZX010000001">
    <property type="protein sequence ID" value="NYG35895.1"/>
    <property type="molecule type" value="Genomic_DNA"/>
</dbReference>
<dbReference type="PIRSF" id="PIRSF000445">
    <property type="entry name" value="4pyrrol_synth_GluRdtase"/>
    <property type="match status" value="1"/>
</dbReference>
<dbReference type="PANTHER" id="PTHR43013:SF1">
    <property type="entry name" value="GLUTAMYL-TRNA REDUCTASE"/>
    <property type="match status" value="1"/>
</dbReference>
<dbReference type="InterPro" id="IPR015895">
    <property type="entry name" value="4pyrrol_synth_GluRdtase_N"/>
</dbReference>
<dbReference type="AlphaFoldDB" id="A0A852XBP4"/>
<reference evidence="17 18" key="1">
    <citation type="submission" date="2020-07" db="EMBL/GenBank/DDBJ databases">
        <title>Sequencing the genomes of 1000 actinobacteria strains.</title>
        <authorList>
            <person name="Klenk H.-P."/>
        </authorList>
    </citation>
    <scope>NUCLEOTIDE SEQUENCE [LARGE SCALE GENOMIC DNA]</scope>
    <source>
        <strain evidence="17 18">DSM 24723</strain>
    </source>
</reference>
<feature type="binding site" evidence="8 10">
    <location>
        <begin position="49"/>
        <end position="52"/>
    </location>
    <ligand>
        <name>substrate</name>
    </ligand>
</feature>
<evidence type="ECO:0000259" key="16">
    <source>
        <dbReference type="Pfam" id="PF05201"/>
    </source>
</evidence>
<dbReference type="HAMAP" id="MF_00087">
    <property type="entry name" value="Glu_tRNA_reductase"/>
    <property type="match status" value="1"/>
</dbReference>
<dbReference type="Gene3D" id="3.40.50.720">
    <property type="entry name" value="NAD(P)-binding Rossmann-like Domain"/>
    <property type="match status" value="1"/>
</dbReference>
<evidence type="ECO:0000256" key="9">
    <source>
        <dbReference type="PIRSR" id="PIRSR000445-1"/>
    </source>
</evidence>
<dbReference type="InterPro" id="IPR036343">
    <property type="entry name" value="GluRdtase_N_sf"/>
</dbReference>
<sequence length="424" mass="44848">MSLLVIGLSHHRAPIDVLERAALDETRRARLATLASQSDDVVESVVVSTCNRTEIYAEVGTFHGAVADLTDALVEATLVSRDQLREHLDLQYGEAAVAHVFNVAAGLDSMAVGESQILAQLREALALSQSEGHVGPTLNALVQRALRAGKRVHTDTDIDAVSRSLVSTGLDLAEQHVGPLSGAHVLVIGAGAMSGLAATTAARRGAGSLTVLNRTLARAEALAARLDASAVDTTRLTDALARADVVISCTGSAGLVVQLADVADAQVARGGGRQAYVDLALPHDVASEVAGLRGVLRVGLAELGQAVDGASTSPEVDRARAIVAEEVSRHSTERAASAAAPAVRAMREAAQQVMERELDRLHQRTPQMSDREREEVRLAMHRIVEKLLHGPTVRVKEMAVDGRIGEYEEAIRQLFDLHSDGGLR</sequence>
<keyword evidence="5 8" id="KW-0560">Oxidoreductase</keyword>
<evidence type="ECO:0000313" key="18">
    <source>
        <dbReference type="Proteomes" id="UP000592181"/>
    </source>
</evidence>
<dbReference type="PROSITE" id="PS00747">
    <property type="entry name" value="GLUTR"/>
    <property type="match status" value="1"/>
</dbReference>
<dbReference type="SUPFAM" id="SSF69075">
    <property type="entry name" value="Glutamyl tRNA-reductase dimerization domain"/>
    <property type="match status" value="1"/>
</dbReference>
<evidence type="ECO:0000313" key="17">
    <source>
        <dbReference type="EMBL" id="NYG35895.1"/>
    </source>
</evidence>
<dbReference type="NCBIfam" id="TIGR01035">
    <property type="entry name" value="hemA"/>
    <property type="match status" value="1"/>
</dbReference>
<dbReference type="InterPro" id="IPR000343">
    <property type="entry name" value="4pyrrol_synth_GluRdtase"/>
</dbReference>
<dbReference type="NCBIfam" id="NF000744">
    <property type="entry name" value="PRK00045.1-3"/>
    <property type="match status" value="1"/>
</dbReference>
<dbReference type="GO" id="GO:0008883">
    <property type="term" value="F:glutamyl-tRNA reductase activity"/>
    <property type="evidence" value="ECO:0007669"/>
    <property type="project" value="UniProtKB-UniRule"/>
</dbReference>
<feature type="binding site" evidence="8 10">
    <location>
        <position position="109"/>
    </location>
    <ligand>
        <name>substrate</name>
    </ligand>
</feature>
<comment type="catalytic activity">
    <reaction evidence="7 8 13">
        <text>(S)-4-amino-5-oxopentanoate + tRNA(Glu) + NADP(+) = L-glutamyl-tRNA(Glu) + NADPH + H(+)</text>
        <dbReference type="Rhea" id="RHEA:12344"/>
        <dbReference type="Rhea" id="RHEA-COMP:9663"/>
        <dbReference type="Rhea" id="RHEA-COMP:9680"/>
        <dbReference type="ChEBI" id="CHEBI:15378"/>
        <dbReference type="ChEBI" id="CHEBI:57501"/>
        <dbReference type="ChEBI" id="CHEBI:57783"/>
        <dbReference type="ChEBI" id="CHEBI:58349"/>
        <dbReference type="ChEBI" id="CHEBI:78442"/>
        <dbReference type="ChEBI" id="CHEBI:78520"/>
        <dbReference type="EC" id="1.2.1.70"/>
    </reaction>
</comment>
<dbReference type="SUPFAM" id="SSF69742">
    <property type="entry name" value="Glutamyl tRNA-reductase catalytic, N-terminal domain"/>
    <property type="match status" value="1"/>
</dbReference>
<feature type="domain" description="Glutamyl-tRNA reductase N-terminal" evidence="16">
    <location>
        <begin position="6"/>
        <end position="156"/>
    </location>
</feature>
<organism evidence="17 18">
    <name type="scientific">Janibacter alkaliphilus</name>
    <dbReference type="NCBI Taxonomy" id="1069963"/>
    <lineage>
        <taxon>Bacteria</taxon>
        <taxon>Bacillati</taxon>
        <taxon>Actinomycetota</taxon>
        <taxon>Actinomycetes</taxon>
        <taxon>Micrococcales</taxon>
        <taxon>Intrasporangiaceae</taxon>
        <taxon>Janibacter</taxon>
    </lineage>
</organism>
<evidence type="ECO:0000256" key="5">
    <source>
        <dbReference type="ARBA" id="ARBA00023002"/>
    </source>
</evidence>
<keyword evidence="18" id="KW-1185">Reference proteome</keyword>
<feature type="active site" description="Nucleophile" evidence="8 9">
    <location>
        <position position="50"/>
    </location>
</feature>
<proteinExistence type="inferred from homology"/>
<evidence type="ECO:0000256" key="10">
    <source>
        <dbReference type="PIRSR" id="PIRSR000445-2"/>
    </source>
</evidence>
<comment type="pathway">
    <text evidence="1 8 13">Porphyrin-containing compound metabolism; protoporphyrin-IX biosynthesis; 5-aminolevulinate from L-glutamyl-tRNA(Glu): step 1/2.</text>
</comment>
<dbReference type="InterPro" id="IPR015896">
    <property type="entry name" value="4pyrrol_synth_GluRdtase_dimer"/>
</dbReference>
<feature type="domain" description="Tetrapyrrole biosynthesis glutamyl-tRNA reductase dimerisation" evidence="14">
    <location>
        <begin position="318"/>
        <end position="417"/>
    </location>
</feature>
<dbReference type="PANTHER" id="PTHR43013">
    <property type="entry name" value="GLUTAMYL-TRNA REDUCTASE"/>
    <property type="match status" value="1"/>
</dbReference>
<dbReference type="InterPro" id="IPR006151">
    <property type="entry name" value="Shikm_DH/Glu-tRNA_Rdtase"/>
</dbReference>
<protein>
    <recommendedName>
        <fullName evidence="3 8">Glutamyl-tRNA reductase</fullName>
        <shortName evidence="8">GluTR</shortName>
        <ecNumber evidence="3 8">1.2.1.70</ecNumber>
    </recommendedName>
</protein>
<dbReference type="InterPro" id="IPR036291">
    <property type="entry name" value="NAD(P)-bd_dom_sf"/>
</dbReference>
<keyword evidence="6 8" id="KW-0627">Porphyrin biosynthesis</keyword>
<dbReference type="EC" id="1.2.1.70" evidence="3 8"/>
<dbReference type="Gene3D" id="3.30.460.30">
    <property type="entry name" value="Glutamyl-tRNA reductase, N-terminal domain"/>
    <property type="match status" value="1"/>
</dbReference>
<feature type="binding site" evidence="8 10">
    <location>
        <position position="120"/>
    </location>
    <ligand>
        <name>substrate</name>
    </ligand>
</feature>
<dbReference type="Pfam" id="PF01488">
    <property type="entry name" value="Shikimate_DH"/>
    <property type="match status" value="1"/>
</dbReference>
<comment type="caution">
    <text evidence="17">The sequence shown here is derived from an EMBL/GenBank/DDBJ whole genome shotgun (WGS) entry which is preliminary data.</text>
</comment>
<evidence type="ECO:0000256" key="8">
    <source>
        <dbReference type="HAMAP-Rule" id="MF_00087"/>
    </source>
</evidence>
<evidence type="ECO:0000256" key="13">
    <source>
        <dbReference type="RuleBase" id="RU000584"/>
    </source>
</evidence>
<evidence type="ECO:0000256" key="3">
    <source>
        <dbReference type="ARBA" id="ARBA00012970"/>
    </source>
</evidence>
<comment type="subunit">
    <text evidence="8">Homodimer.</text>
</comment>
<comment type="similarity">
    <text evidence="2 8 13">Belongs to the glutamyl-tRNA reductase family.</text>
</comment>
<comment type="domain">
    <text evidence="8">Possesses an unusual extended V-shaped dimeric structure with each monomer consisting of three distinct domains arranged along a curved 'spinal' alpha-helix. The N-terminal catalytic domain specifically recognizes the glutamate moiety of the substrate. The second domain is the NADPH-binding domain, and the third C-terminal domain is responsible for dimerization.</text>
</comment>
<feature type="domain" description="Quinate/shikimate 5-dehydrogenase/glutamyl-tRNA reductase" evidence="15">
    <location>
        <begin position="171"/>
        <end position="296"/>
    </location>
</feature>
<dbReference type="InterPro" id="IPR036453">
    <property type="entry name" value="GluRdtase_dimer_dom_sf"/>
</dbReference>
<dbReference type="Pfam" id="PF05201">
    <property type="entry name" value="GlutR_N"/>
    <property type="match status" value="1"/>
</dbReference>
<dbReference type="FunFam" id="3.30.460.30:FF:000001">
    <property type="entry name" value="Glutamyl-tRNA reductase"/>
    <property type="match status" value="1"/>
</dbReference>
<evidence type="ECO:0000259" key="14">
    <source>
        <dbReference type="Pfam" id="PF00745"/>
    </source>
</evidence>
<feature type="site" description="Important for activity" evidence="8 12">
    <location>
        <position position="99"/>
    </location>
</feature>
<evidence type="ECO:0000256" key="7">
    <source>
        <dbReference type="ARBA" id="ARBA00047464"/>
    </source>
</evidence>
<gene>
    <name evidence="8" type="primary">hemA</name>
    <name evidence="17" type="ORF">BJY28_000364</name>
</gene>
<evidence type="ECO:0000256" key="1">
    <source>
        <dbReference type="ARBA" id="ARBA00005059"/>
    </source>
</evidence>
<comment type="miscellaneous">
    <text evidence="8">During catalysis, the active site Cys acts as a nucleophile attacking the alpha-carbonyl group of tRNA-bound glutamate with the formation of a thioester intermediate between enzyme and glutamate, and the concomitant release of tRNA(Glu). The thioester intermediate is finally reduced by direct hydride transfer from NADPH, to form the product GSA.</text>
</comment>
<dbReference type="Proteomes" id="UP000592181">
    <property type="component" value="Unassembled WGS sequence"/>
</dbReference>
<evidence type="ECO:0000256" key="4">
    <source>
        <dbReference type="ARBA" id="ARBA00022857"/>
    </source>
</evidence>
<accession>A0A852XBP4</accession>
<evidence type="ECO:0000256" key="2">
    <source>
        <dbReference type="ARBA" id="ARBA00005916"/>
    </source>
</evidence>
<comment type="function">
    <text evidence="8">Catalyzes the NADPH-dependent reduction of glutamyl-tRNA(Glu) to glutamate 1-semialdehyde (GSA).</text>
</comment>
<keyword evidence="4 8" id="KW-0521">NADP</keyword>
<feature type="binding site" evidence="8 10">
    <location>
        <begin position="114"/>
        <end position="116"/>
    </location>
    <ligand>
        <name>substrate</name>
    </ligand>
</feature>
<dbReference type="GO" id="GO:0050661">
    <property type="term" value="F:NADP binding"/>
    <property type="evidence" value="ECO:0007669"/>
    <property type="project" value="InterPro"/>
</dbReference>
<evidence type="ECO:0000256" key="6">
    <source>
        <dbReference type="ARBA" id="ARBA00023244"/>
    </source>
</evidence>
<evidence type="ECO:0000256" key="12">
    <source>
        <dbReference type="PIRSR" id="PIRSR000445-4"/>
    </source>
</evidence>
<name>A0A852XBP4_9MICO</name>
<feature type="binding site" evidence="8 11">
    <location>
        <begin position="189"/>
        <end position="194"/>
    </location>
    <ligand>
        <name>NADP(+)</name>
        <dbReference type="ChEBI" id="CHEBI:58349"/>
    </ligand>
</feature>
<dbReference type="Pfam" id="PF00745">
    <property type="entry name" value="GlutR_dimer"/>
    <property type="match status" value="1"/>
</dbReference>
<evidence type="ECO:0000256" key="11">
    <source>
        <dbReference type="PIRSR" id="PIRSR000445-3"/>
    </source>
</evidence>
<dbReference type="InterPro" id="IPR018214">
    <property type="entry name" value="GluRdtase_CS"/>
</dbReference>
<dbReference type="UniPathway" id="UPA00251">
    <property type="reaction ID" value="UER00316"/>
</dbReference>
<dbReference type="RefSeq" id="WP_179461485.1">
    <property type="nucleotide sequence ID" value="NZ_JACBZX010000001.1"/>
</dbReference>
<evidence type="ECO:0000259" key="15">
    <source>
        <dbReference type="Pfam" id="PF01488"/>
    </source>
</evidence>
<dbReference type="SUPFAM" id="SSF51735">
    <property type="entry name" value="NAD(P)-binding Rossmann-fold domains"/>
    <property type="match status" value="1"/>
</dbReference>